<reference evidence="1 2" key="1">
    <citation type="submission" date="2020-05" db="EMBL/GenBank/DDBJ databases">
        <title>Draft genome sequence of Desulfovibrio sp. strain HN2T.</title>
        <authorList>
            <person name="Ueno A."/>
            <person name="Tamazawa S."/>
            <person name="Tamamura S."/>
            <person name="Murakami T."/>
            <person name="Kiyama T."/>
            <person name="Inomata H."/>
            <person name="Amano Y."/>
            <person name="Miyakawa K."/>
            <person name="Tamaki H."/>
            <person name="Naganuma T."/>
            <person name="Kaneko K."/>
        </authorList>
    </citation>
    <scope>NUCLEOTIDE SEQUENCE [LARGE SCALE GENOMIC DNA]</scope>
    <source>
        <strain evidence="1 2">HN2</strain>
    </source>
</reference>
<organism evidence="1 2">
    <name type="scientific">Desulfovibrio subterraneus</name>
    <dbReference type="NCBI Taxonomy" id="2718620"/>
    <lineage>
        <taxon>Bacteria</taxon>
        <taxon>Pseudomonadati</taxon>
        <taxon>Thermodesulfobacteriota</taxon>
        <taxon>Desulfovibrionia</taxon>
        <taxon>Desulfovibrionales</taxon>
        <taxon>Desulfovibrionaceae</taxon>
        <taxon>Desulfovibrio</taxon>
    </lineage>
</organism>
<name>A0A7J0BN57_9BACT</name>
<sequence>MDVNELVSTIAREVLKQLNGRPEKPCVMILGARDAKVAAKVQAHLDEEADFVYFMEPTNGRTPSRYILPHLCCASMADLALGRASGSLMTEVLRLLLSGVKIETLEFGYKAYAETAPDSLYKLYESYEKTLAGYGLKEFSRKRPDAVRFRESLVTEKDVAGAAEKGATTLMVSAAAVVTPLAVEAAKNMNINIVKGF</sequence>
<dbReference type="EMBL" id="BLVO01000016">
    <property type="protein sequence ID" value="GFM35058.1"/>
    <property type="molecule type" value="Genomic_DNA"/>
</dbReference>
<proteinExistence type="predicted"/>
<accession>A0A7J0BN57</accession>
<protein>
    <submittedName>
        <fullName evidence="1">Uncharacterized protein</fullName>
    </submittedName>
</protein>
<dbReference type="AlphaFoldDB" id="A0A7J0BN57"/>
<keyword evidence="2" id="KW-1185">Reference proteome</keyword>
<dbReference type="RefSeq" id="WP_243452231.1">
    <property type="nucleotide sequence ID" value="NZ_BLVO01000016.1"/>
</dbReference>
<gene>
    <name evidence="1" type="ORF">DSM101010T_34230</name>
</gene>
<comment type="caution">
    <text evidence="1">The sequence shown here is derived from an EMBL/GenBank/DDBJ whole genome shotgun (WGS) entry which is preliminary data.</text>
</comment>
<dbReference type="Proteomes" id="UP000503840">
    <property type="component" value="Unassembled WGS sequence"/>
</dbReference>
<evidence type="ECO:0000313" key="2">
    <source>
        <dbReference type="Proteomes" id="UP000503840"/>
    </source>
</evidence>
<evidence type="ECO:0000313" key="1">
    <source>
        <dbReference type="EMBL" id="GFM35058.1"/>
    </source>
</evidence>